<dbReference type="InterPro" id="IPR051785">
    <property type="entry name" value="MMCE/EMCE_epimerase"/>
</dbReference>
<dbReference type="InterPro" id="IPR029068">
    <property type="entry name" value="Glyas_Bleomycin-R_OHBP_Dase"/>
</dbReference>
<dbReference type="EMBL" id="CAFBQP010000014">
    <property type="protein sequence ID" value="CAB5056215.1"/>
    <property type="molecule type" value="Genomic_DNA"/>
</dbReference>
<evidence type="ECO:0000313" key="3">
    <source>
        <dbReference type="EMBL" id="CAB4741869.1"/>
    </source>
</evidence>
<evidence type="ECO:0000259" key="2">
    <source>
        <dbReference type="PROSITE" id="PS51819"/>
    </source>
</evidence>
<dbReference type="AlphaFoldDB" id="A0A6J7TRU0"/>
<gene>
    <name evidence="3" type="ORF">UFOPK2806_00436</name>
    <name evidence="4" type="ORF">UFOPK4306_00531</name>
</gene>
<organism evidence="4">
    <name type="scientific">freshwater metagenome</name>
    <dbReference type="NCBI Taxonomy" id="449393"/>
    <lineage>
        <taxon>unclassified sequences</taxon>
        <taxon>metagenomes</taxon>
        <taxon>ecological metagenomes</taxon>
    </lineage>
</organism>
<feature type="domain" description="VOC" evidence="2">
    <location>
        <begin position="5"/>
        <end position="132"/>
    </location>
</feature>
<dbReference type="GO" id="GO:0046491">
    <property type="term" value="P:L-methylmalonyl-CoA metabolic process"/>
    <property type="evidence" value="ECO:0007669"/>
    <property type="project" value="TreeGrafter"/>
</dbReference>
<dbReference type="Pfam" id="PF13669">
    <property type="entry name" value="Glyoxalase_4"/>
    <property type="match status" value="1"/>
</dbReference>
<evidence type="ECO:0000313" key="4">
    <source>
        <dbReference type="EMBL" id="CAB5056215.1"/>
    </source>
</evidence>
<keyword evidence="1" id="KW-0479">Metal-binding</keyword>
<dbReference type="PROSITE" id="PS51819">
    <property type="entry name" value="VOC"/>
    <property type="match status" value="1"/>
</dbReference>
<dbReference type="EMBL" id="CAEZYY010000003">
    <property type="protein sequence ID" value="CAB4741869.1"/>
    <property type="molecule type" value="Genomic_DNA"/>
</dbReference>
<dbReference type="GO" id="GO:0004493">
    <property type="term" value="F:methylmalonyl-CoA epimerase activity"/>
    <property type="evidence" value="ECO:0007669"/>
    <property type="project" value="TreeGrafter"/>
</dbReference>
<dbReference type="PANTHER" id="PTHR43048:SF3">
    <property type="entry name" value="METHYLMALONYL-COA EPIMERASE, MITOCHONDRIAL"/>
    <property type="match status" value="1"/>
</dbReference>
<sequence>MAITGIDHIVLRVNSLDDAIVSFTRLGMQLTKTLENPLVGKIAFFRLADGFFFEVVEPLSPDSPIGQALAKRGEGIHTVALKVDDLETTKRDLVGAGAPVLDGGGLPVAFLHPKAAHGVMLQVMEPMTTLFD</sequence>
<dbReference type="InterPro" id="IPR037523">
    <property type="entry name" value="VOC_core"/>
</dbReference>
<dbReference type="GO" id="GO:0046872">
    <property type="term" value="F:metal ion binding"/>
    <property type="evidence" value="ECO:0007669"/>
    <property type="project" value="UniProtKB-KW"/>
</dbReference>
<evidence type="ECO:0000256" key="1">
    <source>
        <dbReference type="ARBA" id="ARBA00022723"/>
    </source>
</evidence>
<accession>A0A6J7TRU0</accession>
<dbReference type="PANTHER" id="PTHR43048">
    <property type="entry name" value="METHYLMALONYL-COA EPIMERASE"/>
    <property type="match status" value="1"/>
</dbReference>
<name>A0A6J7TRU0_9ZZZZ</name>
<proteinExistence type="predicted"/>
<dbReference type="SUPFAM" id="SSF54593">
    <property type="entry name" value="Glyoxalase/Bleomycin resistance protein/Dihydroxybiphenyl dioxygenase"/>
    <property type="match status" value="1"/>
</dbReference>
<reference evidence="4" key="1">
    <citation type="submission" date="2020-05" db="EMBL/GenBank/DDBJ databases">
        <authorList>
            <person name="Chiriac C."/>
            <person name="Salcher M."/>
            <person name="Ghai R."/>
            <person name="Kavagutti S V."/>
        </authorList>
    </citation>
    <scope>NUCLEOTIDE SEQUENCE</scope>
</reference>
<protein>
    <submittedName>
        <fullName evidence="4">Unannotated protein</fullName>
    </submittedName>
</protein>
<dbReference type="Gene3D" id="3.10.180.10">
    <property type="entry name" value="2,3-Dihydroxybiphenyl 1,2-Dioxygenase, domain 1"/>
    <property type="match status" value="1"/>
</dbReference>